<evidence type="ECO:0000313" key="1">
    <source>
        <dbReference type="EMBL" id="AWB50541.1"/>
    </source>
</evidence>
<dbReference type="Proteomes" id="UP000244496">
    <property type="component" value="Plasmid unnamed1"/>
</dbReference>
<dbReference type="AlphaFoldDB" id="A0A2S0URV6"/>
<keyword evidence="2" id="KW-1185">Reference proteome</keyword>
<dbReference type="KEGG" id="geh:HYN69_18200"/>
<protein>
    <submittedName>
        <fullName evidence="1">Uncharacterized protein</fullName>
    </submittedName>
</protein>
<accession>A0A2S0URV6</accession>
<organism evidence="1 2">
    <name type="scientific">Paragemmobacter aquarius</name>
    <dbReference type="NCBI Taxonomy" id="2169400"/>
    <lineage>
        <taxon>Bacteria</taxon>
        <taxon>Pseudomonadati</taxon>
        <taxon>Pseudomonadota</taxon>
        <taxon>Alphaproteobacteria</taxon>
        <taxon>Rhodobacterales</taxon>
        <taxon>Paracoccaceae</taxon>
        <taxon>Paragemmobacter</taxon>
    </lineage>
</organism>
<gene>
    <name evidence="1" type="ORF">HYN69_18200</name>
</gene>
<proteinExistence type="predicted"/>
<geneLocation type="plasmid" evidence="1">
    <name>unnamed1</name>
</geneLocation>
<dbReference type="EMBL" id="CP028919">
    <property type="protein sequence ID" value="AWB50541.1"/>
    <property type="molecule type" value="Genomic_DNA"/>
</dbReference>
<evidence type="ECO:0000313" key="2">
    <source>
        <dbReference type="Proteomes" id="UP000244496"/>
    </source>
</evidence>
<reference evidence="1 2" key="1">
    <citation type="submission" date="2018-04" db="EMBL/GenBank/DDBJ databases">
        <title>Genome sequencing of Gemmobacter.</title>
        <authorList>
            <person name="Yi H."/>
            <person name="Baek M.-G."/>
        </authorList>
    </citation>
    <scope>NUCLEOTIDE SEQUENCE [LARGE SCALE GENOMIC DNA]</scope>
    <source>
        <strain evidence="1 2">HYN0069</strain>
        <plasmid evidence="2">Plasmid unnamed1</plasmid>
    </source>
</reference>
<name>A0A2S0URV6_9RHOB</name>
<sequence>MSDKIKLVEMARKAKPNAARQQRAKLIEQLQEQLKMAKTMLNDAVYERTKSTWARPRAGRNAKIFLQRSDPWHRHQF</sequence>
<keyword evidence="1" id="KW-0614">Plasmid</keyword>